<protein>
    <submittedName>
        <fullName evidence="7">Transcriptional regulator, IclR family</fullName>
    </submittedName>
</protein>
<feature type="domain" description="IclR-ED" evidence="6">
    <location>
        <begin position="68"/>
        <end position="261"/>
    </location>
</feature>
<evidence type="ECO:0000256" key="1">
    <source>
        <dbReference type="ARBA" id="ARBA00023015"/>
    </source>
</evidence>
<dbReference type="GO" id="GO:0045892">
    <property type="term" value="P:negative regulation of DNA-templated transcription"/>
    <property type="evidence" value="ECO:0007669"/>
    <property type="project" value="TreeGrafter"/>
</dbReference>
<dbReference type="GO" id="GO:0003677">
    <property type="term" value="F:DNA binding"/>
    <property type="evidence" value="ECO:0007669"/>
    <property type="project" value="UniProtKB-KW"/>
</dbReference>
<dbReference type="InterPro" id="IPR005471">
    <property type="entry name" value="Tscrpt_reg_IclR_N"/>
</dbReference>
<keyword evidence="3" id="KW-0804">Transcription</keyword>
<dbReference type="SMART" id="SM00346">
    <property type="entry name" value="HTH_ICLR"/>
    <property type="match status" value="2"/>
</dbReference>
<dbReference type="Gene3D" id="3.30.450.40">
    <property type="match status" value="2"/>
</dbReference>
<reference evidence="7 8" key="1">
    <citation type="submission" date="2016-10" db="EMBL/GenBank/DDBJ databases">
        <authorList>
            <person name="de Groot N.N."/>
        </authorList>
    </citation>
    <scope>NUCLEOTIDE SEQUENCE [LARGE SCALE GENOMIC DNA]</scope>
    <source>
        <strain evidence="7 8">CGMCC 4.2022</strain>
    </source>
</reference>
<dbReference type="GO" id="GO:0003700">
    <property type="term" value="F:DNA-binding transcription factor activity"/>
    <property type="evidence" value="ECO:0007669"/>
    <property type="project" value="TreeGrafter"/>
</dbReference>
<evidence type="ECO:0000256" key="2">
    <source>
        <dbReference type="ARBA" id="ARBA00023125"/>
    </source>
</evidence>
<dbReference type="EMBL" id="FNIE01000001">
    <property type="protein sequence ID" value="SDM68099.1"/>
    <property type="molecule type" value="Genomic_DNA"/>
</dbReference>
<feature type="domain" description="IclR-ED" evidence="6">
    <location>
        <begin position="360"/>
        <end position="542"/>
    </location>
</feature>
<dbReference type="STRING" id="310781.SAMN05216259_101161"/>
<evidence type="ECO:0000256" key="3">
    <source>
        <dbReference type="ARBA" id="ARBA00023163"/>
    </source>
</evidence>
<dbReference type="PROSITE" id="PS51077">
    <property type="entry name" value="HTH_ICLR"/>
    <property type="match status" value="2"/>
</dbReference>
<evidence type="ECO:0000256" key="4">
    <source>
        <dbReference type="SAM" id="MobiDB-lite"/>
    </source>
</evidence>
<dbReference type="InterPro" id="IPR036390">
    <property type="entry name" value="WH_DNA-bd_sf"/>
</dbReference>
<feature type="domain" description="HTH iclR-type" evidence="5">
    <location>
        <begin position="6"/>
        <end position="67"/>
    </location>
</feature>
<dbReference type="InterPro" id="IPR014757">
    <property type="entry name" value="Tscrpt_reg_IclR_C"/>
</dbReference>
<accession>A0A1G9V7G6</accession>
<dbReference type="SUPFAM" id="SSF46785">
    <property type="entry name" value="Winged helix' DNA-binding domain"/>
    <property type="match status" value="2"/>
</dbReference>
<feature type="compositionally biased region" description="Basic and acidic residues" evidence="4">
    <location>
        <begin position="269"/>
        <end position="280"/>
    </location>
</feature>
<name>A0A1G9V7G6_9ACTN</name>
<keyword evidence="1" id="KW-0805">Transcription regulation</keyword>
<dbReference type="InterPro" id="IPR050707">
    <property type="entry name" value="HTH_MetabolicPath_Reg"/>
</dbReference>
<dbReference type="AlphaFoldDB" id="A0A1G9V7G6"/>
<dbReference type="RefSeq" id="WP_093782259.1">
    <property type="nucleotide sequence ID" value="NZ_FNIE01000001.1"/>
</dbReference>
<evidence type="ECO:0000313" key="8">
    <source>
        <dbReference type="Proteomes" id="UP000199341"/>
    </source>
</evidence>
<dbReference type="Pfam" id="PF09339">
    <property type="entry name" value="HTH_IclR"/>
    <property type="match status" value="2"/>
</dbReference>
<feature type="region of interest" description="Disordered" evidence="4">
    <location>
        <begin position="257"/>
        <end position="283"/>
    </location>
</feature>
<dbReference type="OrthoDB" id="9807558at2"/>
<gene>
    <name evidence="7" type="ORF">SAMN05216259_101161</name>
</gene>
<dbReference type="InterPro" id="IPR029016">
    <property type="entry name" value="GAF-like_dom_sf"/>
</dbReference>
<evidence type="ECO:0000259" key="5">
    <source>
        <dbReference type="PROSITE" id="PS51077"/>
    </source>
</evidence>
<sequence>MAENGVGPLERGLAVLTELAHTPEGRMRAGDLARRTGLARSPVDRIATTLERLGYLRVEDRELVLAPRLMELGAAYLRGSAVAGPLAPLAERLADTLDESVSLAVPDGDAVRFVVQTVRRRALSVAFRIGDAVPAERSAAGTLAAVGWSEADFVRWRARREADPEDAGFPAVPRPRGGRGDEAEFRARVAEAAARGWAVDDQLVEPGLIAVAVPVTDAAGAFVCALSAVSHTSRHDTPGLVAVALEPLRRAAHEMSAALGARPAPNRSPAERRDPSKAAKSELGPEYLQSLARGLAVLRALGDTPGGGAGGRDDTPGGMTLSAAAEATGLPRATARRSLLTLEQLGYVAARDGRFRLLPRVLDLGYPLLSGLTLGELAQPHLSALAARLHHSASMAVLDGTGIRYVARASAGRIMRVSISVGTRFPAHATSMGRVLLAGLAPEERAARLAAADLAPLTDHTVTDPSHLAAILDRVARDGYAHVTEELENGLQSLAVPVHDRDGHVVAAVNVALHASPSEPPPATVLPALRDTATRITADTTASFTPPPA</sequence>
<dbReference type="Proteomes" id="UP000199341">
    <property type="component" value="Unassembled WGS sequence"/>
</dbReference>
<dbReference type="InterPro" id="IPR036388">
    <property type="entry name" value="WH-like_DNA-bd_sf"/>
</dbReference>
<evidence type="ECO:0000259" key="6">
    <source>
        <dbReference type="PROSITE" id="PS51078"/>
    </source>
</evidence>
<dbReference type="Pfam" id="PF01614">
    <property type="entry name" value="IclR_C"/>
    <property type="match status" value="2"/>
</dbReference>
<dbReference type="Gene3D" id="1.10.10.10">
    <property type="entry name" value="Winged helix-like DNA-binding domain superfamily/Winged helix DNA-binding domain"/>
    <property type="match status" value="2"/>
</dbReference>
<dbReference type="PANTHER" id="PTHR30136">
    <property type="entry name" value="HELIX-TURN-HELIX TRANSCRIPTIONAL REGULATOR, ICLR FAMILY"/>
    <property type="match status" value="1"/>
</dbReference>
<dbReference type="PANTHER" id="PTHR30136:SF34">
    <property type="entry name" value="TRANSCRIPTIONAL REGULATOR"/>
    <property type="match status" value="1"/>
</dbReference>
<keyword evidence="8" id="KW-1185">Reference proteome</keyword>
<feature type="domain" description="HTH iclR-type" evidence="5">
    <location>
        <begin position="288"/>
        <end position="359"/>
    </location>
</feature>
<dbReference type="PROSITE" id="PS51078">
    <property type="entry name" value="ICLR_ED"/>
    <property type="match status" value="2"/>
</dbReference>
<keyword evidence="2" id="KW-0238">DNA-binding</keyword>
<evidence type="ECO:0000313" key="7">
    <source>
        <dbReference type="EMBL" id="SDM68099.1"/>
    </source>
</evidence>
<proteinExistence type="predicted"/>
<organism evidence="7 8">
    <name type="scientific">Actinacidiphila guanduensis</name>
    <dbReference type="NCBI Taxonomy" id="310781"/>
    <lineage>
        <taxon>Bacteria</taxon>
        <taxon>Bacillati</taxon>
        <taxon>Actinomycetota</taxon>
        <taxon>Actinomycetes</taxon>
        <taxon>Kitasatosporales</taxon>
        <taxon>Streptomycetaceae</taxon>
        <taxon>Actinacidiphila</taxon>
    </lineage>
</organism>
<dbReference type="SUPFAM" id="SSF55781">
    <property type="entry name" value="GAF domain-like"/>
    <property type="match status" value="2"/>
</dbReference>